<proteinExistence type="predicted"/>
<dbReference type="EMBL" id="JAWDGP010005603">
    <property type="protein sequence ID" value="KAK3755223.1"/>
    <property type="molecule type" value="Genomic_DNA"/>
</dbReference>
<accession>A0AAE1D3P8</accession>
<sequence length="102" mass="11023">MKLPEVTPRTQRQAGEQPEPDNAAGKRVSAVRGLNITNGCPVSWGRAGAFRTLYGGPTPSEDQLHNIINRYNSAFSGSPEKPKSNRVSASIPSDDFLNQSVK</sequence>
<protein>
    <submittedName>
        <fullName evidence="2">Uncharacterized protein</fullName>
    </submittedName>
</protein>
<feature type="region of interest" description="Disordered" evidence="1">
    <location>
        <begin position="73"/>
        <end position="102"/>
    </location>
</feature>
<gene>
    <name evidence="2" type="ORF">RRG08_027481</name>
</gene>
<dbReference type="Proteomes" id="UP001283361">
    <property type="component" value="Unassembled WGS sequence"/>
</dbReference>
<evidence type="ECO:0000313" key="2">
    <source>
        <dbReference type="EMBL" id="KAK3755223.1"/>
    </source>
</evidence>
<keyword evidence="3" id="KW-1185">Reference proteome</keyword>
<name>A0AAE1D3P8_9GAST</name>
<reference evidence="2" key="1">
    <citation type="journal article" date="2023" name="G3 (Bethesda)">
        <title>A reference genome for the long-term kleptoplast-retaining sea slug Elysia crispata morphotype clarki.</title>
        <authorList>
            <person name="Eastman K.E."/>
            <person name="Pendleton A.L."/>
            <person name="Shaikh M.A."/>
            <person name="Suttiyut T."/>
            <person name="Ogas R."/>
            <person name="Tomko P."/>
            <person name="Gavelis G."/>
            <person name="Widhalm J.R."/>
            <person name="Wisecaver J.H."/>
        </authorList>
    </citation>
    <scope>NUCLEOTIDE SEQUENCE</scope>
    <source>
        <strain evidence="2">ECLA1</strain>
    </source>
</reference>
<organism evidence="2 3">
    <name type="scientific">Elysia crispata</name>
    <name type="common">lettuce slug</name>
    <dbReference type="NCBI Taxonomy" id="231223"/>
    <lineage>
        <taxon>Eukaryota</taxon>
        <taxon>Metazoa</taxon>
        <taxon>Spiralia</taxon>
        <taxon>Lophotrochozoa</taxon>
        <taxon>Mollusca</taxon>
        <taxon>Gastropoda</taxon>
        <taxon>Heterobranchia</taxon>
        <taxon>Euthyneura</taxon>
        <taxon>Panpulmonata</taxon>
        <taxon>Sacoglossa</taxon>
        <taxon>Placobranchoidea</taxon>
        <taxon>Plakobranchidae</taxon>
        <taxon>Elysia</taxon>
    </lineage>
</organism>
<feature type="compositionally biased region" description="Polar residues" evidence="1">
    <location>
        <begin position="85"/>
        <end position="102"/>
    </location>
</feature>
<dbReference type="AlphaFoldDB" id="A0AAE1D3P8"/>
<evidence type="ECO:0000313" key="3">
    <source>
        <dbReference type="Proteomes" id="UP001283361"/>
    </source>
</evidence>
<comment type="caution">
    <text evidence="2">The sequence shown here is derived from an EMBL/GenBank/DDBJ whole genome shotgun (WGS) entry which is preliminary data.</text>
</comment>
<evidence type="ECO:0000256" key="1">
    <source>
        <dbReference type="SAM" id="MobiDB-lite"/>
    </source>
</evidence>
<feature type="region of interest" description="Disordered" evidence="1">
    <location>
        <begin position="1"/>
        <end position="27"/>
    </location>
</feature>